<feature type="domain" description="Type II secretion system protein GspC N-terminal" evidence="10">
    <location>
        <begin position="22"/>
        <end position="125"/>
    </location>
</feature>
<dbReference type="RefSeq" id="WP_145740899.1">
    <property type="nucleotide sequence ID" value="NZ_VIVL01000002.1"/>
</dbReference>
<feature type="region of interest" description="Disordered" evidence="9">
    <location>
        <begin position="154"/>
        <end position="207"/>
    </location>
</feature>
<evidence type="ECO:0000313" key="12">
    <source>
        <dbReference type="Proteomes" id="UP000319722"/>
    </source>
</evidence>
<comment type="subcellular location">
    <subcellularLocation>
        <location evidence="1">Cell inner membrane</location>
    </subcellularLocation>
</comment>
<evidence type="ECO:0000256" key="6">
    <source>
        <dbReference type="ARBA" id="ARBA00022927"/>
    </source>
</evidence>
<evidence type="ECO:0000256" key="5">
    <source>
        <dbReference type="ARBA" id="ARBA00022692"/>
    </source>
</evidence>
<evidence type="ECO:0000313" key="11">
    <source>
        <dbReference type="EMBL" id="TWD88502.1"/>
    </source>
</evidence>
<keyword evidence="7" id="KW-1133">Transmembrane helix</keyword>
<comment type="caution">
    <text evidence="11">The sequence shown here is derived from an EMBL/GenBank/DDBJ whole genome shotgun (WGS) entry which is preliminary data.</text>
</comment>
<evidence type="ECO:0000256" key="2">
    <source>
        <dbReference type="ARBA" id="ARBA00022448"/>
    </source>
</evidence>
<organism evidence="11 12">
    <name type="scientific">Variovorax beijingensis</name>
    <dbReference type="NCBI Taxonomy" id="2496117"/>
    <lineage>
        <taxon>Bacteria</taxon>
        <taxon>Pseudomonadati</taxon>
        <taxon>Pseudomonadota</taxon>
        <taxon>Betaproteobacteria</taxon>
        <taxon>Burkholderiales</taxon>
        <taxon>Comamonadaceae</taxon>
        <taxon>Variovorax</taxon>
    </lineage>
</organism>
<dbReference type="Proteomes" id="UP000319722">
    <property type="component" value="Unassembled WGS sequence"/>
</dbReference>
<proteinExistence type="predicted"/>
<keyword evidence="4" id="KW-0997">Cell inner membrane</keyword>
<evidence type="ECO:0000256" key="3">
    <source>
        <dbReference type="ARBA" id="ARBA00022475"/>
    </source>
</evidence>
<evidence type="ECO:0000256" key="7">
    <source>
        <dbReference type="ARBA" id="ARBA00022989"/>
    </source>
</evidence>
<evidence type="ECO:0000256" key="9">
    <source>
        <dbReference type="SAM" id="MobiDB-lite"/>
    </source>
</evidence>
<keyword evidence="8" id="KW-0472">Membrane</keyword>
<name>A0A561CBV4_9BURK</name>
<dbReference type="GO" id="GO:0015031">
    <property type="term" value="P:protein transport"/>
    <property type="evidence" value="ECO:0007669"/>
    <property type="project" value="UniProtKB-KW"/>
</dbReference>
<dbReference type="EMBL" id="VIVL01000002">
    <property type="protein sequence ID" value="TWD88502.1"/>
    <property type="molecule type" value="Genomic_DNA"/>
</dbReference>
<evidence type="ECO:0000259" key="10">
    <source>
        <dbReference type="Pfam" id="PF11356"/>
    </source>
</evidence>
<dbReference type="GO" id="GO:0005886">
    <property type="term" value="C:plasma membrane"/>
    <property type="evidence" value="ECO:0007669"/>
    <property type="project" value="UniProtKB-SubCell"/>
</dbReference>
<gene>
    <name evidence="11" type="ORF">FB547_102204</name>
</gene>
<feature type="compositionally biased region" description="Low complexity" evidence="9">
    <location>
        <begin position="154"/>
        <end position="171"/>
    </location>
</feature>
<protein>
    <submittedName>
        <fullName evidence="11">General secretion pathway protein C</fullName>
    </submittedName>
</protein>
<keyword evidence="6" id="KW-0653">Protein transport</keyword>
<dbReference type="Pfam" id="PF11356">
    <property type="entry name" value="T2SSC"/>
    <property type="match status" value="1"/>
</dbReference>
<evidence type="ECO:0000256" key="1">
    <source>
        <dbReference type="ARBA" id="ARBA00004533"/>
    </source>
</evidence>
<evidence type="ECO:0000256" key="4">
    <source>
        <dbReference type="ARBA" id="ARBA00022519"/>
    </source>
</evidence>
<keyword evidence="5" id="KW-0812">Transmembrane</keyword>
<sequence length="207" mass="20453">MTSPYSAARWHAPVVTTGLWALAAGAAVFWGLRLAAPPEPVAAAATMPRAAVSADADAVARLLGVVSGTEAAPAAPEAASRFALSGVVADPFNQGAALISIDGKPPRPFRVGSRVGDNYVLQSVGVRAATLGTSAQGPAAFTLQLPVRAPISVSSPAAPTPTARPSGLFPATVPPVVAPPAGGAAPLQAPPSPQPGSEQQPPAQSAQ</sequence>
<keyword evidence="2" id="KW-0813">Transport</keyword>
<dbReference type="OrthoDB" id="9154044at2"/>
<dbReference type="InterPro" id="IPR024961">
    <property type="entry name" value="T2SS_GspC_N"/>
</dbReference>
<keyword evidence="3" id="KW-1003">Cell membrane</keyword>
<feature type="compositionally biased region" description="Low complexity" evidence="9">
    <location>
        <begin position="195"/>
        <end position="207"/>
    </location>
</feature>
<evidence type="ECO:0000256" key="8">
    <source>
        <dbReference type="ARBA" id="ARBA00023136"/>
    </source>
</evidence>
<reference evidence="11 12" key="1">
    <citation type="submission" date="2019-06" db="EMBL/GenBank/DDBJ databases">
        <title>Sorghum-associated microbial communities from plants grown in Nebraska, USA.</title>
        <authorList>
            <person name="Schachtman D."/>
        </authorList>
    </citation>
    <scope>NUCLEOTIDE SEQUENCE [LARGE SCALE GENOMIC DNA]</scope>
    <source>
        <strain evidence="11 12">T529</strain>
    </source>
</reference>
<accession>A0A561CBV4</accession>
<dbReference type="AlphaFoldDB" id="A0A561CBV4"/>